<evidence type="ECO:0000259" key="1">
    <source>
        <dbReference type="PROSITE" id="PS51707"/>
    </source>
</evidence>
<accession>A0A840ZJQ0</accession>
<dbReference type="GO" id="GO:0050355">
    <property type="term" value="F:inorganic triphosphate phosphatase activity"/>
    <property type="evidence" value="ECO:0007669"/>
    <property type="project" value="InterPro"/>
</dbReference>
<dbReference type="Proteomes" id="UP000583454">
    <property type="component" value="Unassembled WGS sequence"/>
</dbReference>
<keyword evidence="4" id="KW-1185">Reference proteome</keyword>
<feature type="domain" description="CYTH" evidence="1">
    <location>
        <begin position="4"/>
        <end position="205"/>
    </location>
</feature>
<dbReference type="SUPFAM" id="SSF55154">
    <property type="entry name" value="CYTH-like phosphatases"/>
    <property type="match status" value="1"/>
</dbReference>
<gene>
    <name evidence="3" type="ORF">HNR00_001888</name>
</gene>
<dbReference type="EMBL" id="JACHOP010000006">
    <property type="protein sequence ID" value="MBB5757177.1"/>
    <property type="molecule type" value="Genomic_DNA"/>
</dbReference>
<dbReference type="Pfam" id="PF01928">
    <property type="entry name" value="CYTH"/>
    <property type="match status" value="1"/>
</dbReference>
<dbReference type="Pfam" id="PF05235">
    <property type="entry name" value="CHAD"/>
    <property type="match status" value="1"/>
</dbReference>
<dbReference type="CDD" id="cd07756">
    <property type="entry name" value="CYTH-like_Pase_CHAD"/>
    <property type="match status" value="1"/>
</dbReference>
<dbReference type="Gene3D" id="1.40.20.10">
    <property type="entry name" value="CHAD domain"/>
    <property type="match status" value="1"/>
</dbReference>
<evidence type="ECO:0000313" key="4">
    <source>
        <dbReference type="Proteomes" id="UP000583454"/>
    </source>
</evidence>
<dbReference type="InterPro" id="IPR033469">
    <property type="entry name" value="CYTH-like_dom_sf"/>
</dbReference>
<protein>
    <submittedName>
        <fullName evidence="3">Inorganic triphosphatase YgiF</fullName>
    </submittedName>
</protein>
<dbReference type="PANTHER" id="PTHR39569">
    <property type="entry name" value="INORGANIC TRIPHOSPHATASE"/>
    <property type="match status" value="1"/>
</dbReference>
<name>A0A840ZJQ0_9HYPH</name>
<feature type="domain" description="CHAD" evidence="2">
    <location>
        <begin position="220"/>
        <end position="517"/>
    </location>
</feature>
<dbReference type="PROSITE" id="PS51707">
    <property type="entry name" value="CYTH"/>
    <property type="match status" value="1"/>
</dbReference>
<reference evidence="3 4" key="1">
    <citation type="submission" date="2020-08" db="EMBL/GenBank/DDBJ databases">
        <title>Genomic Encyclopedia of Type Strains, Phase IV (KMG-IV): sequencing the most valuable type-strain genomes for metagenomic binning, comparative biology and taxonomic classification.</title>
        <authorList>
            <person name="Goeker M."/>
        </authorList>
    </citation>
    <scope>NUCLEOTIDE SEQUENCE [LARGE SCALE GENOMIC DNA]</scope>
    <source>
        <strain evidence="3 4">DSM 2163</strain>
    </source>
</reference>
<dbReference type="AlphaFoldDB" id="A0A840ZJQ0"/>
<dbReference type="SMART" id="SM00880">
    <property type="entry name" value="CHAD"/>
    <property type="match status" value="1"/>
</dbReference>
<dbReference type="GO" id="GO:0046872">
    <property type="term" value="F:metal ion binding"/>
    <property type="evidence" value="ECO:0007669"/>
    <property type="project" value="TreeGrafter"/>
</dbReference>
<comment type="caution">
    <text evidence="3">The sequence shown here is derived from an EMBL/GenBank/DDBJ whole genome shotgun (WGS) entry which is preliminary data.</text>
</comment>
<dbReference type="InterPro" id="IPR038186">
    <property type="entry name" value="CHAD_dom_sf"/>
</dbReference>
<dbReference type="InterPro" id="IPR039013">
    <property type="entry name" value="YgiF"/>
</dbReference>
<dbReference type="SMART" id="SM01118">
    <property type="entry name" value="CYTH"/>
    <property type="match status" value="1"/>
</dbReference>
<dbReference type="InterPro" id="IPR007899">
    <property type="entry name" value="CHAD_dom"/>
</dbReference>
<dbReference type="PANTHER" id="PTHR39569:SF1">
    <property type="entry name" value="INORGANIC TRIPHOSPHATASE"/>
    <property type="match status" value="1"/>
</dbReference>
<dbReference type="Gene3D" id="2.40.320.10">
    <property type="entry name" value="Hypothetical Protein Pfu-838710-001"/>
    <property type="match status" value="1"/>
</dbReference>
<proteinExistence type="predicted"/>
<dbReference type="PROSITE" id="PS51708">
    <property type="entry name" value="CHAD"/>
    <property type="match status" value="1"/>
</dbReference>
<sequence>MTASREIELKLDCDAADLAALADHPLLHSPDAGHVTLHATYYDTDAGDLRAAGLALRVRREAGPDGERVIQTVKAGADGAGLFDRAEWERTIPGPAPDRAALDDTPAGDVLKEVGEPEIAARFSLVIERAWRPVRYGASAIAVTLDRGRIETVRGDLPVCEAELELTEGDPADLFALAQALCETVPLRLGALAKGERGEAVLAGRLDRPSKADRVALDPGTTAGEAFAAVARACLRHLRLNEAVFLENRDPEALHQIRVALRRLRSAFTLFRPVLAADPRAATLRDEIKRVTEPFGRARNLDVFLDETLAPEIERRPEEAGLHDLRALLGAERERAYAAVLAILDGAAWRGLVIDCVAWIEAGPWRGPAGTPEGDRAAEDFAADVLERLRRRIKRRGRHLDRLDAEERHRVRIEAKKLRYGAEFFAGLYAHRRKDRKRHKAFVAALAKLQDHLGALNDIATAHEIGAGLAPPERGAADGFPDPAAALFSAGLVAADVEARTRSLLAAAAQAHEDLLEVCPFWR</sequence>
<organism evidence="3 4">
    <name type="scientific">Methylorubrum rhodinum</name>
    <dbReference type="NCBI Taxonomy" id="29428"/>
    <lineage>
        <taxon>Bacteria</taxon>
        <taxon>Pseudomonadati</taxon>
        <taxon>Pseudomonadota</taxon>
        <taxon>Alphaproteobacteria</taxon>
        <taxon>Hyphomicrobiales</taxon>
        <taxon>Methylobacteriaceae</taxon>
        <taxon>Methylorubrum</taxon>
    </lineage>
</organism>
<dbReference type="RefSeq" id="WP_183568346.1">
    <property type="nucleotide sequence ID" value="NZ_JACHOP010000006.1"/>
</dbReference>
<evidence type="ECO:0000313" key="3">
    <source>
        <dbReference type="EMBL" id="MBB5757177.1"/>
    </source>
</evidence>
<evidence type="ECO:0000259" key="2">
    <source>
        <dbReference type="PROSITE" id="PS51708"/>
    </source>
</evidence>
<dbReference type="InterPro" id="IPR023577">
    <property type="entry name" value="CYTH_domain"/>
</dbReference>